<gene>
    <name evidence="1" type="ORF">ROSEINA2194_03139</name>
</gene>
<evidence type="ECO:0000313" key="2">
    <source>
        <dbReference type="Proteomes" id="UP000003561"/>
    </source>
</evidence>
<proteinExistence type="predicted"/>
<reference evidence="1 2" key="2">
    <citation type="submission" date="2009-03" db="EMBL/GenBank/DDBJ databases">
        <title>Draft genome sequence of Roseburia inulinivorans (DSM 16841).</title>
        <authorList>
            <person name="Sudarsanam P."/>
            <person name="Ley R."/>
            <person name="Guruge J."/>
            <person name="Turnbaugh P.J."/>
            <person name="Mahowald M."/>
            <person name="Liep D."/>
            <person name="Gordon J."/>
        </authorList>
    </citation>
    <scope>NUCLEOTIDE SEQUENCE [LARGE SCALE GENOMIC DNA]</scope>
    <source>
        <strain evidence="1 2">DSM 16841</strain>
    </source>
</reference>
<dbReference type="Proteomes" id="UP000003561">
    <property type="component" value="Unassembled WGS sequence"/>
</dbReference>
<evidence type="ECO:0000313" key="1">
    <source>
        <dbReference type="EMBL" id="EEG93037.1"/>
    </source>
</evidence>
<accession>C0FWL2</accession>
<protein>
    <submittedName>
        <fullName evidence="1">Uncharacterized protein</fullName>
    </submittedName>
</protein>
<comment type="caution">
    <text evidence="1">The sequence shown here is derived from an EMBL/GenBank/DDBJ whole genome shotgun (WGS) entry which is preliminary data.</text>
</comment>
<sequence>NQSQPKFHNVNCRFCGAIHSVDWACIRVLSQVIHSVNEKKNDINKYYFLREL</sequence>
<dbReference type="AlphaFoldDB" id="C0FWL2"/>
<reference evidence="1 2" key="1">
    <citation type="submission" date="2009-02" db="EMBL/GenBank/DDBJ databases">
        <authorList>
            <person name="Fulton L."/>
            <person name="Clifton S."/>
            <person name="Fulton B."/>
            <person name="Xu J."/>
            <person name="Minx P."/>
            <person name="Pepin K.H."/>
            <person name="Johnson M."/>
            <person name="Bhonagiri V."/>
            <person name="Nash W.E."/>
            <person name="Mardis E.R."/>
            <person name="Wilson R.K."/>
        </authorList>
    </citation>
    <scope>NUCLEOTIDE SEQUENCE [LARGE SCALE GENOMIC DNA]</scope>
    <source>
        <strain evidence="1 2">DSM 16841</strain>
    </source>
</reference>
<dbReference type="EMBL" id="ACFY01000132">
    <property type="protein sequence ID" value="EEG93037.1"/>
    <property type="molecule type" value="Genomic_DNA"/>
</dbReference>
<organism evidence="1 2">
    <name type="scientific">Roseburia inulinivorans DSM 16841</name>
    <dbReference type="NCBI Taxonomy" id="622312"/>
    <lineage>
        <taxon>Bacteria</taxon>
        <taxon>Bacillati</taxon>
        <taxon>Bacillota</taxon>
        <taxon>Clostridia</taxon>
        <taxon>Lachnospirales</taxon>
        <taxon>Lachnospiraceae</taxon>
        <taxon>Roseburia</taxon>
    </lineage>
</organism>
<feature type="non-terminal residue" evidence="1">
    <location>
        <position position="1"/>
    </location>
</feature>
<name>C0FWL2_9FIRM</name>